<name>A0A2N0R0G9_9GLOM</name>
<accession>A0A2N0R0G9</accession>
<proteinExistence type="predicted"/>
<protein>
    <submittedName>
        <fullName evidence="1">Uncharacterized protein</fullName>
    </submittedName>
</protein>
<dbReference type="VEuPathDB" id="FungiDB:RhiirFUN_001994"/>
<evidence type="ECO:0000313" key="1">
    <source>
        <dbReference type="EMBL" id="PKC56807.1"/>
    </source>
</evidence>
<organism evidence="1 2">
    <name type="scientific">Rhizophagus irregularis</name>
    <dbReference type="NCBI Taxonomy" id="588596"/>
    <lineage>
        <taxon>Eukaryota</taxon>
        <taxon>Fungi</taxon>
        <taxon>Fungi incertae sedis</taxon>
        <taxon>Mucoromycota</taxon>
        <taxon>Glomeromycotina</taxon>
        <taxon>Glomeromycetes</taxon>
        <taxon>Glomerales</taxon>
        <taxon>Glomeraceae</taxon>
        <taxon>Rhizophagus</taxon>
    </lineage>
</organism>
<dbReference type="AlphaFoldDB" id="A0A2N0R0G9"/>
<gene>
    <name evidence="1" type="ORF">RhiirA1_401868</name>
</gene>
<reference evidence="1 2" key="2">
    <citation type="submission" date="2017-10" db="EMBL/GenBank/DDBJ databases">
        <title>Genome analyses suggest a sexual origin of heterokaryosis in a supposedly ancient asexual fungus.</title>
        <authorList>
            <person name="Corradi N."/>
            <person name="Sedzielewska K."/>
            <person name="Noel J."/>
            <person name="Charron P."/>
            <person name="Farinelli L."/>
            <person name="Marton T."/>
            <person name="Kruger M."/>
            <person name="Pelin A."/>
            <person name="Brachmann A."/>
            <person name="Corradi N."/>
        </authorList>
    </citation>
    <scope>NUCLEOTIDE SEQUENCE [LARGE SCALE GENOMIC DNA]</scope>
    <source>
        <strain evidence="1 2">A1</strain>
    </source>
</reference>
<dbReference type="EMBL" id="LLXH01002016">
    <property type="protein sequence ID" value="PKC56807.1"/>
    <property type="molecule type" value="Genomic_DNA"/>
</dbReference>
<evidence type="ECO:0000313" key="2">
    <source>
        <dbReference type="Proteomes" id="UP000232688"/>
    </source>
</evidence>
<dbReference type="Proteomes" id="UP000232688">
    <property type="component" value="Unassembled WGS sequence"/>
</dbReference>
<dbReference type="VEuPathDB" id="FungiDB:RhiirFUN_026529"/>
<sequence>MGSVNRSKCKLHPFNDPDIVAEMVRNLPIKEFGKHLKINRLWYNCCKAKLWKQHEKAEKIYDRAVEKKEKAGDAFGRSFEGKGIGNHELEWKVYHKACKEITEARKKQIMNKKMTAQTSTQAQVISKFGEQKKAFSIDKHKQLIVTAKSMSDLNQAKRYLYGYFILYFNPHGVFMWQSEIKNLEHIPDKNISKLIHPITKVFYTQSEQGLPQKVEFNINKWFMIEYSTVCVATCDPQKSLIFKLDG</sequence>
<dbReference type="VEuPathDB" id="FungiDB:FUN_015735"/>
<dbReference type="VEuPathDB" id="FungiDB:RhiirA1_401868"/>
<comment type="caution">
    <text evidence="1">The sequence shown here is derived from an EMBL/GenBank/DDBJ whole genome shotgun (WGS) entry which is preliminary data.</text>
</comment>
<reference evidence="1 2" key="1">
    <citation type="submission" date="2017-10" db="EMBL/GenBank/DDBJ databases">
        <title>Extensive intraspecific genome diversity in a model arbuscular mycorrhizal fungus.</title>
        <authorList>
            <person name="Chen E.C.H."/>
            <person name="Morin E."/>
            <person name="Baudet D."/>
            <person name="Noel J."/>
            <person name="Ndikumana S."/>
            <person name="Charron P."/>
            <person name="St-Onge C."/>
            <person name="Giorgi J."/>
            <person name="Grigoriev I.V."/>
            <person name="Roux C."/>
            <person name="Martin F.M."/>
            <person name="Corradi N."/>
        </authorList>
    </citation>
    <scope>NUCLEOTIDE SEQUENCE [LARGE SCALE GENOMIC DNA]</scope>
    <source>
        <strain evidence="1 2">A1</strain>
    </source>
</reference>